<keyword evidence="2" id="KW-1185">Reference proteome</keyword>
<dbReference type="EMBL" id="JAACJM010000079">
    <property type="protein sequence ID" value="KAF5349785.1"/>
    <property type="molecule type" value="Genomic_DNA"/>
</dbReference>
<comment type="caution">
    <text evidence="1">The sequence shown here is derived from an EMBL/GenBank/DDBJ whole genome shotgun (WGS) entry which is preliminary data.</text>
</comment>
<sequence length="188" mass="20915">MSPSPLTIPSLRAIAGVSAYQQPQVRQLLPRPRYSFSPTSNGASNYAYWMTKTSMRKERHHRKVSRLYGEIRTQESTASEPSPASSVQCLHRSQAHGAMIVMHTSPTLHQSSLCFMPSTSPALGTVSLRFLGLYATANTTPTAPECLNLLQNEYGLPPHQNVELNTYAPTRFRLDWNASGFVSEVYWG</sequence>
<organism evidence="1 2">
    <name type="scientific">Tetrapyrgos nigripes</name>
    <dbReference type="NCBI Taxonomy" id="182062"/>
    <lineage>
        <taxon>Eukaryota</taxon>
        <taxon>Fungi</taxon>
        <taxon>Dikarya</taxon>
        <taxon>Basidiomycota</taxon>
        <taxon>Agaricomycotina</taxon>
        <taxon>Agaricomycetes</taxon>
        <taxon>Agaricomycetidae</taxon>
        <taxon>Agaricales</taxon>
        <taxon>Marasmiineae</taxon>
        <taxon>Marasmiaceae</taxon>
        <taxon>Tetrapyrgos</taxon>
    </lineage>
</organism>
<protein>
    <submittedName>
        <fullName evidence="1">Uncharacterized protein</fullName>
    </submittedName>
</protein>
<proteinExistence type="predicted"/>
<gene>
    <name evidence="1" type="ORF">D9758_010208</name>
</gene>
<dbReference type="Proteomes" id="UP000559256">
    <property type="component" value="Unassembled WGS sequence"/>
</dbReference>
<name>A0A8H5CXM3_9AGAR</name>
<accession>A0A8H5CXM3</accession>
<evidence type="ECO:0000313" key="1">
    <source>
        <dbReference type="EMBL" id="KAF5349785.1"/>
    </source>
</evidence>
<evidence type="ECO:0000313" key="2">
    <source>
        <dbReference type="Proteomes" id="UP000559256"/>
    </source>
</evidence>
<reference evidence="1 2" key="1">
    <citation type="journal article" date="2020" name="ISME J.">
        <title>Uncovering the hidden diversity of litter-decomposition mechanisms in mushroom-forming fungi.</title>
        <authorList>
            <person name="Floudas D."/>
            <person name="Bentzer J."/>
            <person name="Ahren D."/>
            <person name="Johansson T."/>
            <person name="Persson P."/>
            <person name="Tunlid A."/>
        </authorList>
    </citation>
    <scope>NUCLEOTIDE SEQUENCE [LARGE SCALE GENOMIC DNA]</scope>
    <source>
        <strain evidence="1 2">CBS 291.85</strain>
    </source>
</reference>
<dbReference type="AlphaFoldDB" id="A0A8H5CXM3"/>